<dbReference type="STRING" id="1121266.SAMN02745883_01415"/>
<evidence type="ECO:0000313" key="10">
    <source>
        <dbReference type="Proteomes" id="UP000184082"/>
    </source>
</evidence>
<dbReference type="AlphaFoldDB" id="A0A1M6Q795"/>
<comment type="subcellular location">
    <subcellularLocation>
        <location evidence="1">Cytoplasm</location>
    </subcellularLocation>
</comment>
<evidence type="ECO:0000256" key="1">
    <source>
        <dbReference type="ARBA" id="ARBA00004496"/>
    </source>
</evidence>
<dbReference type="GO" id="GO:0003700">
    <property type="term" value="F:DNA-binding transcription factor activity"/>
    <property type="evidence" value="ECO:0007669"/>
    <property type="project" value="InterPro"/>
</dbReference>
<keyword evidence="2" id="KW-0805">Transcription regulation</keyword>
<dbReference type="EMBL" id="FRAJ01000010">
    <property type="protein sequence ID" value="SHK15963.1"/>
    <property type="molecule type" value="Genomic_DNA"/>
</dbReference>
<name>A0A1M6Q795_9FIRM</name>
<dbReference type="InterPro" id="IPR000835">
    <property type="entry name" value="HTH_MarR-typ"/>
</dbReference>
<dbReference type="SMART" id="SM00347">
    <property type="entry name" value="HTH_MARR"/>
    <property type="match status" value="1"/>
</dbReference>
<dbReference type="InterPro" id="IPR036388">
    <property type="entry name" value="WH-like_DNA-bd_sf"/>
</dbReference>
<protein>
    <recommendedName>
        <fullName evidence="6">HTH-type transcriptional regulator SarZ</fullName>
    </recommendedName>
    <alternativeName>
        <fullName evidence="7">Staphylococcal accessory regulator Z</fullName>
    </alternativeName>
</protein>
<evidence type="ECO:0000256" key="4">
    <source>
        <dbReference type="ARBA" id="ARBA00023163"/>
    </source>
</evidence>
<dbReference type="GO" id="GO:0005737">
    <property type="term" value="C:cytoplasm"/>
    <property type="evidence" value="ECO:0007669"/>
    <property type="project" value="UniProtKB-SubCell"/>
</dbReference>
<gene>
    <name evidence="9" type="ORF">SAMN02745883_01415</name>
</gene>
<dbReference type="PROSITE" id="PS50995">
    <property type="entry name" value="HTH_MARR_2"/>
    <property type="match status" value="1"/>
</dbReference>
<feature type="domain" description="HTH marR-type" evidence="8">
    <location>
        <begin position="1"/>
        <end position="141"/>
    </location>
</feature>
<evidence type="ECO:0000259" key="8">
    <source>
        <dbReference type="PROSITE" id="PS50995"/>
    </source>
</evidence>
<evidence type="ECO:0000256" key="2">
    <source>
        <dbReference type="ARBA" id="ARBA00023015"/>
    </source>
</evidence>
<proteinExistence type="inferred from homology"/>
<evidence type="ECO:0000256" key="3">
    <source>
        <dbReference type="ARBA" id="ARBA00023125"/>
    </source>
</evidence>
<dbReference type="SUPFAM" id="SSF46785">
    <property type="entry name" value="Winged helix' DNA-binding domain"/>
    <property type="match status" value="1"/>
</dbReference>
<evidence type="ECO:0000256" key="5">
    <source>
        <dbReference type="ARBA" id="ARBA00046337"/>
    </source>
</evidence>
<reference evidence="9 10" key="1">
    <citation type="submission" date="2016-11" db="EMBL/GenBank/DDBJ databases">
        <authorList>
            <person name="Jaros S."/>
            <person name="Januszkiewicz K."/>
            <person name="Wedrychowicz H."/>
        </authorList>
    </citation>
    <scope>NUCLEOTIDE SEQUENCE [LARGE SCALE GENOMIC DNA]</scope>
    <source>
        <strain evidence="9 10">DSM 14501</strain>
    </source>
</reference>
<keyword evidence="3 9" id="KW-0238">DNA-binding</keyword>
<evidence type="ECO:0000256" key="6">
    <source>
        <dbReference type="ARBA" id="ARBA00047188"/>
    </source>
</evidence>
<accession>A0A1M6Q795</accession>
<organism evidence="9 10">
    <name type="scientific">Caminicella sporogenes DSM 14501</name>
    <dbReference type="NCBI Taxonomy" id="1121266"/>
    <lineage>
        <taxon>Bacteria</taxon>
        <taxon>Bacillati</taxon>
        <taxon>Bacillota</taxon>
        <taxon>Clostridia</taxon>
        <taxon>Peptostreptococcales</taxon>
        <taxon>Caminicellaceae</taxon>
        <taxon>Caminicella</taxon>
    </lineage>
</organism>
<dbReference type="PANTHER" id="PTHR42756:SF1">
    <property type="entry name" value="TRANSCRIPTIONAL REPRESSOR OF EMRAB OPERON"/>
    <property type="match status" value="1"/>
</dbReference>
<keyword evidence="4" id="KW-0804">Transcription</keyword>
<keyword evidence="10" id="KW-1185">Reference proteome</keyword>
<sequence>MANYYKEINKMIEKIIHNIIVLDKRGFKLGLKGEVLSFLDIYIIKIIGQNSMMSIYNLVNKTGVDRGIIASVVNKMVAGGYFKKEKSKDDKRVYMVMLTEEGKKVYDKIIDNQNNLLEFILSDITLNEEKALLKFLSKVNQKTI</sequence>
<dbReference type="Gene3D" id="1.10.10.10">
    <property type="entry name" value="Winged helix-like DNA-binding domain superfamily/Winged helix DNA-binding domain"/>
    <property type="match status" value="1"/>
</dbReference>
<comment type="similarity">
    <text evidence="5">Belongs to the SarZ family.</text>
</comment>
<dbReference type="RefSeq" id="WP_072966981.1">
    <property type="nucleotide sequence ID" value="NZ_FRAJ01000010.1"/>
</dbReference>
<dbReference type="InterPro" id="IPR036390">
    <property type="entry name" value="WH_DNA-bd_sf"/>
</dbReference>
<evidence type="ECO:0000256" key="7">
    <source>
        <dbReference type="ARBA" id="ARBA00047207"/>
    </source>
</evidence>
<evidence type="ECO:0000313" key="9">
    <source>
        <dbReference type="EMBL" id="SHK15963.1"/>
    </source>
</evidence>
<dbReference type="InterPro" id="IPR055166">
    <property type="entry name" value="Transc_reg_Sar_Rot_HTH"/>
</dbReference>
<dbReference type="Proteomes" id="UP000184082">
    <property type="component" value="Unassembled WGS sequence"/>
</dbReference>
<dbReference type="GO" id="GO:0003677">
    <property type="term" value="F:DNA binding"/>
    <property type="evidence" value="ECO:0007669"/>
    <property type="project" value="UniProtKB-KW"/>
</dbReference>
<dbReference type="PANTHER" id="PTHR42756">
    <property type="entry name" value="TRANSCRIPTIONAL REGULATOR, MARR"/>
    <property type="match status" value="1"/>
</dbReference>
<dbReference type="PRINTS" id="PR00598">
    <property type="entry name" value="HTHMARR"/>
</dbReference>
<dbReference type="Pfam" id="PF22381">
    <property type="entry name" value="Staph_reg_Sar_Rot"/>
    <property type="match status" value="1"/>
</dbReference>